<evidence type="ECO:0000313" key="3">
    <source>
        <dbReference type="Proteomes" id="UP000317715"/>
    </source>
</evidence>
<dbReference type="Proteomes" id="UP000317715">
    <property type="component" value="Unassembled WGS sequence"/>
</dbReference>
<dbReference type="Gene3D" id="3.30.1360.120">
    <property type="entry name" value="Probable tRNA modification gtpase trme, domain 1"/>
    <property type="match status" value="1"/>
</dbReference>
<dbReference type="Pfam" id="PF04268">
    <property type="entry name" value="SoxG"/>
    <property type="match status" value="1"/>
</dbReference>
<evidence type="ECO:0000313" key="2">
    <source>
        <dbReference type="EMBL" id="GEB21132.1"/>
    </source>
</evidence>
<feature type="compositionally biased region" description="Basic and acidic residues" evidence="1">
    <location>
        <begin position="11"/>
        <end position="21"/>
    </location>
</feature>
<dbReference type="RefSeq" id="WP_141286499.1">
    <property type="nucleotide sequence ID" value="NZ_BAAAWK010000001.1"/>
</dbReference>
<proteinExistence type="predicted"/>
<organism evidence="2 3">
    <name type="scientific">Paenarthrobacter aurescens</name>
    <name type="common">Arthrobacter aurescens</name>
    <dbReference type="NCBI Taxonomy" id="43663"/>
    <lineage>
        <taxon>Bacteria</taxon>
        <taxon>Bacillati</taxon>
        <taxon>Actinomycetota</taxon>
        <taxon>Actinomycetes</taxon>
        <taxon>Micrococcales</taxon>
        <taxon>Micrococcaceae</taxon>
        <taxon>Paenarthrobacter</taxon>
    </lineage>
</organism>
<protein>
    <submittedName>
        <fullName evidence="2">Sarcosine oxidase subunit gamma</fullName>
    </submittedName>
</protein>
<feature type="region of interest" description="Disordered" evidence="1">
    <location>
        <begin position="1"/>
        <end position="21"/>
    </location>
</feature>
<dbReference type="SUPFAM" id="SSF103025">
    <property type="entry name" value="Folate-binding domain"/>
    <property type="match status" value="1"/>
</dbReference>
<gene>
    <name evidence="2" type="primary">soxG</name>
    <name evidence="2" type="ORF">AAU01_38870</name>
</gene>
<comment type="caution">
    <text evidence="2">The sequence shown here is derived from an EMBL/GenBank/DDBJ whole genome shotgun (WGS) entry which is preliminary data.</text>
</comment>
<evidence type="ECO:0000256" key="1">
    <source>
        <dbReference type="SAM" id="MobiDB-lite"/>
    </source>
</evidence>
<accession>A0A4Y3NHC3</accession>
<sequence>MAETATPAETAHVDRVRGARRSPAEHLAEAFTSGSVPGTVTLTEIPYQTMVGVRVHPASDAGTRVASVTGGLPATCGAVTGSAVTGKDSVNTLWLGPTEFMVVAPEEAHDSLGGSLVSDLTTALGNDAGQVVDLSANRTTFELSGSHARAVLEKTCALDLHPRVFKAGTAVSTELAHIPVMLWKTSEESYRIFPRASFADFLGRWLLDAMREYASPEVP</sequence>
<dbReference type="InterPro" id="IPR027266">
    <property type="entry name" value="TrmE/GcvT-like"/>
</dbReference>
<dbReference type="InterPro" id="IPR007375">
    <property type="entry name" value="SoxG"/>
</dbReference>
<keyword evidence="3" id="KW-1185">Reference proteome</keyword>
<dbReference type="GeneID" id="97302697"/>
<dbReference type="EMBL" id="BJMD01000037">
    <property type="protein sequence ID" value="GEB21132.1"/>
    <property type="molecule type" value="Genomic_DNA"/>
</dbReference>
<dbReference type="OrthoDB" id="9814782at2"/>
<dbReference type="AlphaFoldDB" id="A0A4Y3NHC3"/>
<reference evidence="2 3" key="1">
    <citation type="submission" date="2019-06" db="EMBL/GenBank/DDBJ databases">
        <title>Whole genome shotgun sequence of Paenarthrobacter aurescens NBRC 12136.</title>
        <authorList>
            <person name="Hosoyama A."/>
            <person name="Uohara A."/>
            <person name="Ohji S."/>
            <person name="Ichikawa N."/>
        </authorList>
    </citation>
    <scope>NUCLEOTIDE SEQUENCE [LARGE SCALE GENOMIC DNA]</scope>
    <source>
        <strain evidence="2 3">NBRC 12136</strain>
    </source>
</reference>
<name>A0A4Y3NHC3_PAEAU</name>
<dbReference type="Gene3D" id="3.30.70.1520">
    <property type="entry name" value="Heterotetrameric sarcosine oxidase"/>
    <property type="match status" value="1"/>
</dbReference>